<feature type="binding site" evidence="17">
    <location>
        <position position="66"/>
    </location>
    <ligand>
        <name>Mg(2+)</name>
        <dbReference type="ChEBI" id="CHEBI:18420"/>
        <label>1</label>
    </ligand>
</feature>
<dbReference type="GO" id="GO:0008654">
    <property type="term" value="P:phospholipid biosynthetic process"/>
    <property type="evidence" value="ECO:0007669"/>
    <property type="project" value="UniProtKB-UniRule"/>
</dbReference>
<organism evidence="20 25">
    <name type="scientific">Corynebacterium amycolatum</name>
    <dbReference type="NCBI Taxonomy" id="43765"/>
    <lineage>
        <taxon>Bacteria</taxon>
        <taxon>Bacillati</taxon>
        <taxon>Actinomycetota</taxon>
        <taxon>Actinomycetes</taxon>
        <taxon>Mycobacteriales</taxon>
        <taxon>Corynebacteriaceae</taxon>
        <taxon>Corynebacterium</taxon>
    </lineage>
</organism>
<sequence>MLSVRGRAPIRPVVEPVAAALLRVGISPNTVTLVGTAVSVLLAVILIPTNHLFAAAVSIAIFTAFDLLDGTMARLRGQGTKYGATLDASCDRITDAALFGAIAYWVVYHHDADPVLLILTLITMGSSQVISYVKARAEASALKVNGGLVERAERLIIGLIGIGLQGLGVDYALYVAMWLLAIGSVFTVVQRLYMVAKQPGALDPIAPPEGAADSSSINPDSAPKSTGSADSNN</sequence>
<evidence type="ECO:0000256" key="19">
    <source>
        <dbReference type="SAM" id="MobiDB-lite"/>
    </source>
</evidence>
<keyword evidence="17" id="KW-1208">Phospholipid metabolism</keyword>
<dbReference type="NCBIfam" id="NF045883">
    <property type="entry name" value="PIPSynth"/>
    <property type="match status" value="1"/>
</dbReference>
<comment type="function">
    <text evidence="17">Catalyzes the conjugation of the 1'-hydroxyl group of D-myo-inositol-3-phosphate (also named L-myo-inositol-1-phosphate) with a lipid tail of cytidine diphosphate diacylglycerol (CDP-DAG), forming phosphatidylinositol phosphate (PIP) and CMP. PIP is a precursor of phosphatidylinositol (PI) which is an essential lipid required for cell wall formation.</text>
</comment>
<dbReference type="HAMAP" id="MF_02241">
    <property type="entry name" value="PIP_synthase"/>
    <property type="match status" value="1"/>
</dbReference>
<comment type="subcellular location">
    <subcellularLocation>
        <location evidence="1 17">Cell membrane</location>
        <topology evidence="1 17">Multi-pass membrane protein</topology>
    </subcellularLocation>
</comment>
<accession>A0AAW9SLY7</accession>
<feature type="binding site" evidence="17">
    <location>
        <position position="74"/>
    </location>
    <ligand>
        <name>a CDP-1,2-diacyl-sn-glycerol</name>
        <dbReference type="ChEBI" id="CHEBI:58332"/>
    </ligand>
</feature>
<evidence type="ECO:0000313" key="21">
    <source>
        <dbReference type="EMBL" id="QPR30343.1"/>
    </source>
</evidence>
<keyword evidence="24" id="KW-1185">Reference proteome</keyword>
<reference evidence="20" key="2">
    <citation type="submission" date="2023-05" db="EMBL/GenBank/DDBJ databases">
        <authorList>
            <person name="Du J."/>
        </authorList>
    </citation>
    <scope>NUCLEOTIDE SEQUENCE</scope>
    <source>
        <strain evidence="20">UMB1064</strain>
    </source>
</reference>
<evidence type="ECO:0000256" key="8">
    <source>
        <dbReference type="ARBA" id="ARBA00022692"/>
    </source>
</evidence>
<feature type="binding site" evidence="17">
    <location>
        <position position="87"/>
    </location>
    <ligand>
        <name>Mg(2+)</name>
        <dbReference type="ChEBI" id="CHEBI:18420"/>
        <label>2</label>
    </ligand>
</feature>
<keyword evidence="11 17" id="KW-1133">Transmembrane helix</keyword>
<dbReference type="GO" id="GO:0000287">
    <property type="term" value="F:magnesium ion binding"/>
    <property type="evidence" value="ECO:0007669"/>
    <property type="project" value="UniProtKB-UniRule"/>
</dbReference>
<evidence type="ECO:0000256" key="1">
    <source>
        <dbReference type="ARBA" id="ARBA00004651"/>
    </source>
</evidence>
<comment type="subunit">
    <text evidence="5 17">Homodimer.</text>
</comment>
<dbReference type="EMBL" id="CP066023">
    <property type="protein sequence ID" value="QQB82181.1"/>
    <property type="molecule type" value="Genomic_DNA"/>
</dbReference>
<evidence type="ECO:0000313" key="20">
    <source>
        <dbReference type="EMBL" id="MEO3718144.1"/>
    </source>
</evidence>
<keyword evidence="12 17" id="KW-0472">Membrane</keyword>
<dbReference type="RefSeq" id="WP_049173006.1">
    <property type="nucleotide sequence ID" value="NZ_CP065628.1"/>
</dbReference>
<evidence type="ECO:0000313" key="23">
    <source>
        <dbReference type="Proteomes" id="UP000594774"/>
    </source>
</evidence>
<protein>
    <recommendedName>
        <fullName evidence="14 17">Phosphatidylinositol phosphate synthase</fullName>
        <shortName evidence="17">PIP synthase</shortName>
        <ecNumber evidence="17">2.7.8.-</ecNumber>
    </recommendedName>
    <alternativeName>
        <fullName evidence="15 17">CDP-diacylglycerol--D-myo-inositol-3-phosphate 3-phosphatidyltransferase</fullName>
    </alternativeName>
</protein>
<dbReference type="InterPro" id="IPR043130">
    <property type="entry name" value="CDP-OH_PTrfase_TM_dom"/>
</dbReference>
<keyword evidence="17" id="KW-0594">Phospholipid biosynthesis</keyword>
<reference evidence="20" key="3">
    <citation type="submission" date="2024-05" db="EMBL/GenBank/DDBJ databases">
        <authorList>
            <person name="Wolfe A."/>
        </authorList>
    </citation>
    <scope>NUCLEOTIDE SEQUENCE</scope>
    <source>
        <strain evidence="20">UMB1064</strain>
    </source>
</reference>
<comment type="catalytic activity">
    <reaction evidence="16 17">
        <text>a CDP-1,2-diacyl-sn-glycerol + 1D-myo-inositol 3-phosphate = a 1,2-diacyl-sn-glycero-3-phospho-(1D-myo-inositol-3-phosphate) + CMP + H(+)</text>
        <dbReference type="Rhea" id="RHEA:60504"/>
        <dbReference type="ChEBI" id="CHEBI:15378"/>
        <dbReference type="ChEBI" id="CHEBI:58088"/>
        <dbReference type="ChEBI" id="CHEBI:58332"/>
        <dbReference type="ChEBI" id="CHEBI:58401"/>
        <dbReference type="ChEBI" id="CHEBI:60377"/>
    </reaction>
</comment>
<evidence type="ECO:0000256" key="7">
    <source>
        <dbReference type="ARBA" id="ARBA00022679"/>
    </source>
</evidence>
<keyword evidence="9 17" id="KW-0479">Metal-binding</keyword>
<feature type="compositionally biased region" description="Polar residues" evidence="19">
    <location>
        <begin position="213"/>
        <end position="233"/>
    </location>
</feature>
<feature type="transmembrane region" description="Helical" evidence="17">
    <location>
        <begin position="51"/>
        <end position="68"/>
    </location>
</feature>
<reference evidence="23 24" key="1">
    <citation type="submission" date="2020-12" db="EMBL/GenBank/DDBJ databases">
        <title>FDA dAtabase for Regulatory Grade micrObial Sequences (FDA-ARGOS): Supporting development and validation of Infectious Disease Dx tests.</title>
        <authorList>
            <person name="Sproer C."/>
            <person name="Gronow S."/>
            <person name="Severitt S."/>
            <person name="Schroder I."/>
            <person name="Tallon L."/>
            <person name="Sadzewicz L."/>
            <person name="Zhao X."/>
            <person name="Boylan J."/>
            <person name="Ott S."/>
            <person name="Bowen H."/>
            <person name="Vavikolanu K."/>
            <person name="Mehta A."/>
            <person name="Aluvathingal J."/>
            <person name="Nadendla S."/>
            <person name="Lowell S."/>
            <person name="Myers T."/>
            <person name="Yan Y."/>
            <person name="Sichtig H."/>
        </authorList>
    </citation>
    <scope>NUCLEOTIDE SEQUENCE [LARGE SCALE GENOMIC DNA]</scope>
    <source>
        <strain evidence="21 23">FDAARGOS_938</strain>
        <strain evidence="22 24">FDAARGOS_991</strain>
    </source>
</reference>
<dbReference type="EMBL" id="JASOOY020000035">
    <property type="protein sequence ID" value="MEO3718144.1"/>
    <property type="molecule type" value="Genomic_DNA"/>
</dbReference>
<dbReference type="GO" id="GO:0005886">
    <property type="term" value="C:plasma membrane"/>
    <property type="evidence" value="ECO:0007669"/>
    <property type="project" value="UniProtKB-SubCell"/>
</dbReference>
<evidence type="ECO:0000256" key="18">
    <source>
        <dbReference type="RuleBase" id="RU003750"/>
    </source>
</evidence>
<evidence type="ECO:0000256" key="13">
    <source>
        <dbReference type="ARBA" id="ARBA00023935"/>
    </source>
</evidence>
<evidence type="ECO:0000256" key="2">
    <source>
        <dbReference type="ARBA" id="ARBA00004805"/>
    </source>
</evidence>
<proteinExistence type="inferred from homology"/>
<feature type="binding site" evidence="17">
    <location>
        <position position="87"/>
    </location>
    <ligand>
        <name>Mg(2+)</name>
        <dbReference type="ChEBI" id="CHEBI:18420"/>
        <label>1</label>
    </ligand>
</feature>
<comment type="similarity">
    <text evidence="4 17 18">Belongs to the CDP-alcohol phosphatidyltransferase class-I family.</text>
</comment>
<evidence type="ECO:0000313" key="25">
    <source>
        <dbReference type="Proteomes" id="UP001223646"/>
    </source>
</evidence>
<evidence type="ECO:0000256" key="5">
    <source>
        <dbReference type="ARBA" id="ARBA00011738"/>
    </source>
</evidence>
<evidence type="ECO:0000256" key="12">
    <source>
        <dbReference type="ARBA" id="ARBA00023136"/>
    </source>
</evidence>
<keyword evidence="17" id="KW-0444">Lipid biosynthesis</keyword>
<evidence type="ECO:0000256" key="3">
    <source>
        <dbReference type="ARBA" id="ARBA00005189"/>
    </source>
</evidence>
<dbReference type="Proteomes" id="UP001223646">
    <property type="component" value="Unassembled WGS sequence"/>
</dbReference>
<evidence type="ECO:0000256" key="11">
    <source>
        <dbReference type="ARBA" id="ARBA00022989"/>
    </source>
</evidence>
<dbReference type="Proteomes" id="UP000595198">
    <property type="component" value="Chromosome"/>
</dbReference>
<keyword evidence="6 17" id="KW-1003">Cell membrane</keyword>
<comment type="catalytic activity">
    <reaction evidence="13 17">
        <text>1,2-di-(9Z-octadecenoyl)-sn-glycero-3-cytidine-5'-diphosphate + 1D-myo-inositol 3-phosphate = 1,2-di-(9Z-octadecenoyl)-sn-glycero-3-phospho-(1D-myo-inositol-3-phosphate) + CMP + H(+)</text>
        <dbReference type="Rhea" id="RHEA:61216"/>
        <dbReference type="ChEBI" id="CHEBI:15378"/>
        <dbReference type="ChEBI" id="CHEBI:58401"/>
        <dbReference type="ChEBI" id="CHEBI:60377"/>
        <dbReference type="ChEBI" id="CHEBI:85356"/>
        <dbReference type="ChEBI" id="CHEBI:144472"/>
    </reaction>
</comment>
<feature type="region of interest" description="Disordered" evidence="19">
    <location>
        <begin position="205"/>
        <end position="233"/>
    </location>
</feature>
<evidence type="ECO:0000256" key="10">
    <source>
        <dbReference type="ARBA" id="ARBA00022842"/>
    </source>
</evidence>
<evidence type="ECO:0000256" key="16">
    <source>
        <dbReference type="ARBA" id="ARBA00048865"/>
    </source>
</evidence>
<keyword evidence="10 17" id="KW-0460">Magnesium</keyword>
<keyword evidence="17" id="KW-0443">Lipid metabolism</keyword>
<feature type="binding site" evidence="17">
    <location>
        <begin position="29"/>
        <end position="32"/>
    </location>
    <ligand>
        <name>a CDP-1,2-diacyl-sn-glycerol</name>
        <dbReference type="ChEBI" id="CHEBI:58332"/>
    </ligand>
</feature>
<dbReference type="EMBL" id="CP065628">
    <property type="protein sequence ID" value="QPR30343.1"/>
    <property type="molecule type" value="Genomic_DNA"/>
</dbReference>
<dbReference type="InterPro" id="IPR048254">
    <property type="entry name" value="CDP_ALCOHOL_P_TRANSF_CS"/>
</dbReference>
<feature type="binding site" evidence="17">
    <location>
        <position position="66"/>
    </location>
    <ligand>
        <name>Mg(2+)</name>
        <dbReference type="ChEBI" id="CHEBI:18420"/>
        <label>2</label>
    </ligand>
</feature>
<comment type="cofactor">
    <cofactor evidence="17">
        <name>Mg(2+)</name>
        <dbReference type="ChEBI" id="CHEBI:18420"/>
    </cofactor>
    <text evidence="17">Contains a di-nuclear catalytic Mg(2+) center.</text>
</comment>
<comment type="caution">
    <text evidence="17">Lacks conserved residue(s) required for the propagation of feature annotation.</text>
</comment>
<feature type="active site" description="Proton acceptor" evidence="17">
    <location>
        <position position="91"/>
    </location>
</feature>
<name>A0AAW9SLY7_CORAY</name>
<dbReference type="InterPro" id="IPR044268">
    <property type="entry name" value="PIP_synthase_PgsA1"/>
</dbReference>
<keyword evidence="8 17" id="KW-0812">Transmembrane</keyword>
<evidence type="ECO:0000256" key="14">
    <source>
        <dbReference type="ARBA" id="ARBA00024082"/>
    </source>
</evidence>
<feature type="binding site" evidence="17">
    <location>
        <position position="69"/>
    </location>
    <ligand>
        <name>Mg(2+)</name>
        <dbReference type="ChEBI" id="CHEBI:18420"/>
        <label>1</label>
    </ligand>
</feature>
<evidence type="ECO:0000256" key="17">
    <source>
        <dbReference type="HAMAP-Rule" id="MF_02241"/>
    </source>
</evidence>
<feature type="binding site" evidence="17">
    <location>
        <position position="91"/>
    </location>
    <ligand>
        <name>Mg(2+)</name>
        <dbReference type="ChEBI" id="CHEBI:18420"/>
        <label>2</label>
    </ligand>
</feature>
<evidence type="ECO:0000256" key="15">
    <source>
        <dbReference type="ARBA" id="ARBA00033137"/>
    </source>
</evidence>
<feature type="transmembrane region" description="Helical" evidence="17">
    <location>
        <begin position="171"/>
        <end position="189"/>
    </location>
</feature>
<gene>
    <name evidence="20" type="primary">pgsA</name>
    <name evidence="21" type="ORF">I6G95_09030</name>
    <name evidence="22" type="ORF">I6H48_09595</name>
    <name evidence="20" type="ORF">QP460_011215</name>
</gene>
<dbReference type="Pfam" id="PF01066">
    <property type="entry name" value="CDP-OH_P_transf"/>
    <property type="match status" value="1"/>
</dbReference>
<dbReference type="AlphaFoldDB" id="A0AAW9SLY7"/>
<dbReference type="Proteomes" id="UP000594774">
    <property type="component" value="Chromosome"/>
</dbReference>
<feature type="binding site" evidence="17">
    <location>
        <position position="70"/>
    </location>
    <ligand>
        <name>a CDP-1,2-diacyl-sn-glycerol</name>
        <dbReference type="ChEBI" id="CHEBI:58332"/>
    </ligand>
</feature>
<evidence type="ECO:0000256" key="4">
    <source>
        <dbReference type="ARBA" id="ARBA00010441"/>
    </source>
</evidence>
<dbReference type="PROSITE" id="PS00379">
    <property type="entry name" value="CDP_ALCOHOL_P_TRANSF"/>
    <property type="match status" value="1"/>
</dbReference>
<comment type="pathway">
    <text evidence="2 17">Phospholipid metabolism; phosphatidylinositol phosphate biosynthesis.</text>
</comment>
<evidence type="ECO:0000313" key="24">
    <source>
        <dbReference type="Proteomes" id="UP000595198"/>
    </source>
</evidence>
<dbReference type="InterPro" id="IPR000462">
    <property type="entry name" value="CDP-OH_P_trans"/>
</dbReference>
<dbReference type="Gene3D" id="1.20.120.1760">
    <property type="match status" value="1"/>
</dbReference>
<evidence type="ECO:0000256" key="9">
    <source>
        <dbReference type="ARBA" id="ARBA00022723"/>
    </source>
</evidence>
<dbReference type="EC" id="2.7.8.-" evidence="17"/>
<comment type="pathway">
    <text evidence="3">Lipid metabolism.</text>
</comment>
<evidence type="ECO:0000256" key="6">
    <source>
        <dbReference type="ARBA" id="ARBA00022475"/>
    </source>
</evidence>
<evidence type="ECO:0000313" key="22">
    <source>
        <dbReference type="EMBL" id="QQB82181.1"/>
    </source>
</evidence>
<keyword evidence="7 17" id="KW-0808">Transferase</keyword>
<feature type="binding site" evidence="17">
    <location>
        <position position="80"/>
    </location>
    <ligand>
        <name>a CDP-1,2-diacyl-sn-glycerol</name>
        <dbReference type="ChEBI" id="CHEBI:58332"/>
    </ligand>
</feature>
<dbReference type="GO" id="GO:0016780">
    <property type="term" value="F:phosphotransferase activity, for other substituted phosphate groups"/>
    <property type="evidence" value="ECO:0007669"/>
    <property type="project" value="UniProtKB-UniRule"/>
</dbReference>